<protein>
    <submittedName>
        <fullName evidence="1">Uncharacterized protein</fullName>
    </submittedName>
</protein>
<dbReference type="Proteomes" id="UP001367676">
    <property type="component" value="Unassembled WGS sequence"/>
</dbReference>
<evidence type="ECO:0000313" key="2">
    <source>
        <dbReference type="Proteomes" id="UP001367676"/>
    </source>
</evidence>
<proteinExistence type="predicted"/>
<gene>
    <name evidence="1" type="ORF">V9T40_003399</name>
</gene>
<name>A0AAN9TV84_9HEMI</name>
<keyword evidence="2" id="KW-1185">Reference proteome</keyword>
<evidence type="ECO:0000313" key="1">
    <source>
        <dbReference type="EMBL" id="KAK7603400.1"/>
    </source>
</evidence>
<reference evidence="1 2" key="1">
    <citation type="submission" date="2024-03" db="EMBL/GenBank/DDBJ databases">
        <title>Adaptation during the transition from Ophiocordyceps entomopathogen to insect associate is accompanied by gene loss and intensified selection.</title>
        <authorList>
            <person name="Ward C.M."/>
            <person name="Onetto C.A."/>
            <person name="Borneman A.R."/>
        </authorList>
    </citation>
    <scope>NUCLEOTIDE SEQUENCE [LARGE SCALE GENOMIC DNA]</scope>
    <source>
        <strain evidence="1">AWRI1</strain>
        <tissue evidence="1">Single Adult Female</tissue>
    </source>
</reference>
<accession>A0AAN9TV84</accession>
<sequence>MKVVQFSQKPQIYGLVEPGKNMKKIHTLVHLRIQLRNEEEHREFQLLAEMPEIFGHDIMFGRNGQDKVVYSLLAMIVKLPSASQNEIQRKFYIDWFQTTKIYTLFAIIVHNYGVIQKSPTWMIVRIVLRYLHPLPTFAQDLTPVPQ</sequence>
<comment type="caution">
    <text evidence="1">The sequence shown here is derived from an EMBL/GenBank/DDBJ whole genome shotgun (WGS) entry which is preliminary data.</text>
</comment>
<dbReference type="AlphaFoldDB" id="A0AAN9TV84"/>
<dbReference type="EMBL" id="JBBCAQ010000006">
    <property type="protein sequence ID" value="KAK7603400.1"/>
    <property type="molecule type" value="Genomic_DNA"/>
</dbReference>
<organism evidence="1 2">
    <name type="scientific">Parthenolecanium corni</name>
    <dbReference type="NCBI Taxonomy" id="536013"/>
    <lineage>
        <taxon>Eukaryota</taxon>
        <taxon>Metazoa</taxon>
        <taxon>Ecdysozoa</taxon>
        <taxon>Arthropoda</taxon>
        <taxon>Hexapoda</taxon>
        <taxon>Insecta</taxon>
        <taxon>Pterygota</taxon>
        <taxon>Neoptera</taxon>
        <taxon>Paraneoptera</taxon>
        <taxon>Hemiptera</taxon>
        <taxon>Sternorrhyncha</taxon>
        <taxon>Coccoidea</taxon>
        <taxon>Coccidae</taxon>
        <taxon>Parthenolecanium</taxon>
    </lineage>
</organism>